<comment type="similarity">
    <text evidence="1">Belongs to the ATP-dependent AMP-binding enzyme family.</text>
</comment>
<sequence>MDTLTHVLLLPEALETLGSPSVIIPRASSTSDEVVSYAHLTELVQSLQQDLAALGISVGNKLALVLPNGLQYVTVLLAAIRQRAISAPIHPNSTREECKQIFSLMVPDLVVVISSGSGKNGLQSAQAAVLAAQDLGLLVASCHAYPQSERLSFRFALSRVTYGAGASKYPAPCAEYSRDDVMAEDKVLMLFTSGTTGRPKSVQLTHTNLLVAMRIIIAAHRLTSRDRSFLITPLFHIIGIAGSLLPTLFTGGCAVIPASLPASFWQDCYDYTITWYHAVPTLHQLLLSFPLPKDGVPTTLRFIRSGGSDMSPYLFNRLQKLGVPLLEVYGMTETAPAIFCNPFPVTGTSITIQRQPGQYPIPDAVDVMILPPERASSSEPNGELDEPRDKDPVSRLTKELGVRGEICLRGKNIMAGYTNNPTANAEAFLPNGFFRTGDLGVILPRQYLALIGRVKEIINKGGEKISPAEIEHVARLHDEVKDAACFRIKEEIYGEIIGLAIVTNPATKSITQTVIRKHMRHHLAMFKVPDKVLFVQEIPYNRTGKPRRTLLSELYDKGGLT</sequence>
<dbReference type="CDD" id="cd05926">
    <property type="entry name" value="FACL_fum10p_like"/>
    <property type="match status" value="1"/>
</dbReference>
<evidence type="ECO:0000256" key="2">
    <source>
        <dbReference type="ARBA" id="ARBA00022598"/>
    </source>
</evidence>
<keyword evidence="2" id="KW-0436">Ligase</keyword>
<dbReference type="AlphaFoldDB" id="A0A0M3KUB5"/>
<dbReference type="PROSITE" id="PS00455">
    <property type="entry name" value="AMP_BINDING"/>
    <property type="match status" value="1"/>
</dbReference>
<evidence type="ECO:0000256" key="1">
    <source>
        <dbReference type="ARBA" id="ARBA00006432"/>
    </source>
</evidence>
<dbReference type="EMBL" id="JN807324">
    <property type="protein sequence ID" value="AFQ32304.1"/>
    <property type="molecule type" value="Genomic_DNA"/>
</dbReference>
<evidence type="ECO:0000256" key="5">
    <source>
        <dbReference type="SAM" id="MobiDB-lite"/>
    </source>
</evidence>
<dbReference type="InterPro" id="IPR000873">
    <property type="entry name" value="AMP-dep_synth/lig_dom"/>
</dbReference>
<dbReference type="GO" id="GO:0006631">
    <property type="term" value="P:fatty acid metabolic process"/>
    <property type="evidence" value="ECO:0007669"/>
    <property type="project" value="TreeGrafter"/>
</dbReference>
<dbReference type="InterPro" id="IPR045310">
    <property type="entry name" value="Pcs60-like"/>
</dbReference>
<feature type="region of interest" description="Disordered" evidence="5">
    <location>
        <begin position="373"/>
        <end position="393"/>
    </location>
</feature>
<dbReference type="GO" id="GO:0005524">
    <property type="term" value="F:ATP binding"/>
    <property type="evidence" value="ECO:0007669"/>
    <property type="project" value="UniProtKB-KW"/>
</dbReference>
<evidence type="ECO:0000313" key="8">
    <source>
        <dbReference type="EMBL" id="AFQ32304.1"/>
    </source>
</evidence>
<accession>A0A0M3KUB5</accession>
<dbReference type="InterPro" id="IPR020845">
    <property type="entry name" value="AMP-binding_CS"/>
</dbReference>
<organism evidence="8">
    <name type="scientific">Fusarium fujikuroi</name>
    <name type="common">Bakanae and foot rot disease fungus</name>
    <name type="synonym">Gibberella fujikuroi</name>
    <dbReference type="NCBI Taxonomy" id="5127"/>
    <lineage>
        <taxon>Eukaryota</taxon>
        <taxon>Fungi</taxon>
        <taxon>Dikarya</taxon>
        <taxon>Ascomycota</taxon>
        <taxon>Pezizomycotina</taxon>
        <taxon>Sordariomycetes</taxon>
        <taxon>Hypocreomycetidae</taxon>
        <taxon>Hypocreales</taxon>
        <taxon>Nectriaceae</taxon>
        <taxon>Fusarium</taxon>
        <taxon>Fusarium fujikuroi species complex</taxon>
    </lineage>
</organism>
<dbReference type="InterPro" id="IPR045851">
    <property type="entry name" value="AMP-bd_C_sf"/>
</dbReference>
<dbReference type="PANTHER" id="PTHR43201">
    <property type="entry name" value="ACYL-COA SYNTHETASE"/>
    <property type="match status" value="1"/>
</dbReference>
<dbReference type="Gene3D" id="3.30.300.30">
    <property type="match status" value="1"/>
</dbReference>
<reference evidence="8" key="1">
    <citation type="submission" date="2011-10" db="EMBL/GenBank/DDBJ databases">
        <title>Fusarium fujikuroi 0801001 FUM cluster.</title>
        <authorList>
            <person name="Suga H."/>
        </authorList>
    </citation>
    <scope>NUCLEOTIDE SEQUENCE</scope>
    <source>
        <strain evidence="8">0801001</strain>
    </source>
</reference>
<feature type="domain" description="AMP-binding enzyme C-terminal" evidence="7">
    <location>
        <begin position="469"/>
        <end position="545"/>
    </location>
</feature>
<dbReference type="SUPFAM" id="SSF56801">
    <property type="entry name" value="Acetyl-CoA synthetase-like"/>
    <property type="match status" value="1"/>
</dbReference>
<dbReference type="InterPro" id="IPR042099">
    <property type="entry name" value="ANL_N_sf"/>
</dbReference>
<keyword evidence="3" id="KW-0547">Nucleotide-binding</keyword>
<dbReference type="InterPro" id="IPR025110">
    <property type="entry name" value="AMP-bd_C"/>
</dbReference>
<evidence type="ECO:0000256" key="3">
    <source>
        <dbReference type="ARBA" id="ARBA00022741"/>
    </source>
</evidence>
<dbReference type="GO" id="GO:0031956">
    <property type="term" value="F:medium-chain fatty acid-CoA ligase activity"/>
    <property type="evidence" value="ECO:0007669"/>
    <property type="project" value="TreeGrafter"/>
</dbReference>
<feature type="domain" description="AMP-dependent synthetase/ligase" evidence="6">
    <location>
        <begin position="31"/>
        <end position="417"/>
    </location>
</feature>
<proteinExistence type="inferred from homology"/>
<evidence type="ECO:0000259" key="6">
    <source>
        <dbReference type="Pfam" id="PF00501"/>
    </source>
</evidence>
<name>A0A0M3KUB5_FUSFU</name>
<evidence type="ECO:0000259" key="7">
    <source>
        <dbReference type="Pfam" id="PF13193"/>
    </source>
</evidence>
<dbReference type="Pfam" id="PF00501">
    <property type="entry name" value="AMP-binding"/>
    <property type="match status" value="1"/>
</dbReference>
<dbReference type="Gene3D" id="3.40.50.12780">
    <property type="entry name" value="N-terminal domain of ligase-like"/>
    <property type="match status" value="1"/>
</dbReference>
<dbReference type="PANTHER" id="PTHR43201:SF5">
    <property type="entry name" value="MEDIUM-CHAIN ACYL-COA LIGASE ACSF2, MITOCHONDRIAL"/>
    <property type="match status" value="1"/>
</dbReference>
<dbReference type="Pfam" id="PF13193">
    <property type="entry name" value="AMP-binding_C"/>
    <property type="match status" value="1"/>
</dbReference>
<protein>
    <submittedName>
        <fullName evidence="8">FUM10</fullName>
    </submittedName>
</protein>
<evidence type="ECO:0000256" key="4">
    <source>
        <dbReference type="ARBA" id="ARBA00022840"/>
    </source>
</evidence>
<keyword evidence="4" id="KW-0067">ATP-binding</keyword>